<sequence length="830" mass="90251">MSITEEDLQFMADALWEDSLLPSNDCDPDLSRLLSADEHVEGAANLSDALLERKPKVATKTPSTIAGKPTAKATHATANASASTSQGKTKIDWKRSAKPAINASEANSPAPKETPAVTRPKIDTKGKSKEKPKGKSSVAVGDAAKSKDKTKMPPPQSTSPLSDLYLSSLPASLIKPKTGSKLSKSMKGASQNEKQDGPGNELAPEADMLDKSDAAAGLDLYGIPMSPTSNQPIQGTTQKTKTMSPATSVAKMTSPLGLIPASDKRRLKPQKRVAKRSFLDAPETPEEETKVRSTQVKLPPKAAHAPPAPKQTAKPKRKPSVGKGREKAKEKDKETEKPATATKPKLLETNTKGRQATRSFLVAKQLKKEDSPYDIPASMPDVPHVEEITKKLRPRVEKPSIIISSDSDTNYSDDDDFSDSAFTPATWDTTIMTTPEHAVEDFTLPKLQYQQPDRLTASAVEAGMGKSAGTSRKIPSQRAAIEATERPKKAQKLSDDADMHSAASPGLGDTTSTYSAVKEDLGRLVSSHGPETFVSEQDSVAQMQRQDKRQRSPTKKHGNNRQQKRQKLGKSVTTTHDQDETDADTDHNLLQSQGSSSKVVQSVVASDPFVGNLGEERLEQSQFTSKLLRSAAEPVPGMEQWESGRPTTRQPRYSMAINTPLPAKRDASVSHTVSAESKQIAREMMQLLANGRRADPDQVQTCGPESAKDIWLNETDPYKETTQVMSYVCNTLLRFLKSKESAVEDVATEYQQRGGAVLVRIKELHGKEKNKFALEFENKRQQSLELFEEACRGVSKIAGSLERVSLVPAINDVLADDTVSRLRALQAEIA</sequence>
<dbReference type="STRING" id="1262450.S3CU69"/>
<evidence type="ECO:0000313" key="2">
    <source>
        <dbReference type="EMBL" id="EPE04220.1"/>
    </source>
</evidence>
<name>S3CU69_OPHP1</name>
<feature type="compositionally biased region" description="Basic and acidic residues" evidence="1">
    <location>
        <begin position="483"/>
        <end position="499"/>
    </location>
</feature>
<dbReference type="HOGENOM" id="CLU_386447_0_0_1"/>
<feature type="compositionally biased region" description="Basic and acidic residues" evidence="1">
    <location>
        <begin position="120"/>
        <end position="133"/>
    </location>
</feature>
<feature type="compositionally biased region" description="Polar residues" evidence="1">
    <location>
        <begin position="226"/>
        <end position="251"/>
    </location>
</feature>
<dbReference type="VEuPathDB" id="FungiDB:F503_04735"/>
<dbReference type="Proteomes" id="UP000016923">
    <property type="component" value="Unassembled WGS sequence"/>
</dbReference>
<feature type="compositionally biased region" description="Low complexity" evidence="1">
    <location>
        <begin position="158"/>
        <end position="173"/>
    </location>
</feature>
<dbReference type="AlphaFoldDB" id="S3CU69"/>
<gene>
    <name evidence="2" type="ORF">F503_04735</name>
</gene>
<feature type="compositionally biased region" description="Polar residues" evidence="1">
    <location>
        <begin position="534"/>
        <end position="544"/>
    </location>
</feature>
<protein>
    <submittedName>
        <fullName evidence="2">Uncharacterized protein</fullName>
    </submittedName>
</protein>
<feature type="region of interest" description="Disordered" evidence="1">
    <location>
        <begin position="53"/>
        <end position="359"/>
    </location>
</feature>
<feature type="compositionally biased region" description="Basic residues" evidence="1">
    <location>
        <begin position="551"/>
        <end position="568"/>
    </location>
</feature>
<dbReference type="eggNOG" id="ENOG502RMY0">
    <property type="taxonomic scope" value="Eukaryota"/>
</dbReference>
<feature type="compositionally biased region" description="Polar residues" evidence="1">
    <location>
        <begin position="180"/>
        <end position="192"/>
    </location>
</feature>
<proteinExistence type="predicted"/>
<feature type="compositionally biased region" description="Polar residues" evidence="1">
    <location>
        <begin position="348"/>
        <end position="358"/>
    </location>
</feature>
<feature type="compositionally biased region" description="Low complexity" evidence="1">
    <location>
        <begin position="70"/>
        <end position="85"/>
    </location>
</feature>
<accession>S3CU69</accession>
<evidence type="ECO:0000313" key="3">
    <source>
        <dbReference type="Proteomes" id="UP000016923"/>
    </source>
</evidence>
<evidence type="ECO:0000256" key="1">
    <source>
        <dbReference type="SAM" id="MobiDB-lite"/>
    </source>
</evidence>
<keyword evidence="3" id="KW-1185">Reference proteome</keyword>
<feature type="compositionally biased region" description="Basic and acidic residues" evidence="1">
    <location>
        <begin position="323"/>
        <end position="337"/>
    </location>
</feature>
<feature type="compositionally biased region" description="Low complexity" evidence="1">
    <location>
        <begin position="591"/>
        <end position="600"/>
    </location>
</feature>
<feature type="compositionally biased region" description="Basic residues" evidence="1">
    <location>
        <begin position="265"/>
        <end position="275"/>
    </location>
</feature>
<organism evidence="2 3">
    <name type="scientific">Ophiostoma piceae (strain UAMH 11346)</name>
    <name type="common">Sap stain fungus</name>
    <dbReference type="NCBI Taxonomy" id="1262450"/>
    <lineage>
        <taxon>Eukaryota</taxon>
        <taxon>Fungi</taxon>
        <taxon>Dikarya</taxon>
        <taxon>Ascomycota</taxon>
        <taxon>Pezizomycotina</taxon>
        <taxon>Sordariomycetes</taxon>
        <taxon>Sordariomycetidae</taxon>
        <taxon>Ophiostomatales</taxon>
        <taxon>Ophiostomataceae</taxon>
        <taxon>Ophiostoma</taxon>
    </lineage>
</organism>
<dbReference type="OrthoDB" id="5242209at2759"/>
<dbReference type="EMBL" id="KE148162">
    <property type="protein sequence ID" value="EPE04220.1"/>
    <property type="molecule type" value="Genomic_DNA"/>
</dbReference>
<feature type="region of interest" description="Disordered" evidence="1">
    <location>
        <begin position="455"/>
        <end position="600"/>
    </location>
</feature>
<reference evidence="2 3" key="1">
    <citation type="journal article" date="2013" name="BMC Genomics">
        <title>The genome and transcriptome of the pine saprophyte Ophiostoma piceae, and a comparison with the bark beetle-associated pine pathogen Grosmannia clavigera.</title>
        <authorList>
            <person name="Haridas S."/>
            <person name="Wang Y."/>
            <person name="Lim L."/>
            <person name="Massoumi Alamouti S."/>
            <person name="Jackman S."/>
            <person name="Docking R."/>
            <person name="Robertson G."/>
            <person name="Birol I."/>
            <person name="Bohlmann J."/>
            <person name="Breuil C."/>
        </authorList>
    </citation>
    <scope>NUCLEOTIDE SEQUENCE [LARGE SCALE GENOMIC DNA]</scope>
    <source>
        <strain evidence="2 3">UAMH 11346</strain>
    </source>
</reference>